<evidence type="ECO:0000313" key="2">
    <source>
        <dbReference type="Proteomes" id="UP001500064"/>
    </source>
</evidence>
<name>A0ABN2G2F4_9ACTN</name>
<dbReference type="EMBL" id="BAAAMU010000070">
    <property type="protein sequence ID" value="GAA1664195.1"/>
    <property type="molecule type" value="Genomic_DNA"/>
</dbReference>
<dbReference type="RefSeq" id="WP_346111157.1">
    <property type="nucleotide sequence ID" value="NZ_BAAAMU010000070.1"/>
</dbReference>
<proteinExistence type="predicted"/>
<keyword evidence="2" id="KW-1185">Reference proteome</keyword>
<dbReference type="Proteomes" id="UP001500064">
    <property type="component" value="Unassembled WGS sequence"/>
</dbReference>
<sequence>MPYGRGLFYLIDLNAKISSARRGRRSLDDLVLAVLHRWRDGEKVGVPEWLDLVEAELGVTGRDDFAVMEAGRWTIPAPDVLDPHFTREQTQEYVTELGFDLASLETRIVSGLIAGWAAEEAGIREVM</sequence>
<accession>A0ABN2G2F4</accession>
<comment type="caution">
    <text evidence="1">The sequence shown here is derived from an EMBL/GenBank/DDBJ whole genome shotgun (WGS) entry which is preliminary data.</text>
</comment>
<organism evidence="1 2">
    <name type="scientific">Nonomuraea maheshkhaliensis</name>
    <dbReference type="NCBI Taxonomy" id="419590"/>
    <lineage>
        <taxon>Bacteria</taxon>
        <taxon>Bacillati</taxon>
        <taxon>Actinomycetota</taxon>
        <taxon>Actinomycetes</taxon>
        <taxon>Streptosporangiales</taxon>
        <taxon>Streptosporangiaceae</taxon>
        <taxon>Nonomuraea</taxon>
    </lineage>
</organism>
<gene>
    <name evidence="1" type="ORF">GCM10009733_072440</name>
</gene>
<evidence type="ECO:0000313" key="1">
    <source>
        <dbReference type="EMBL" id="GAA1664195.1"/>
    </source>
</evidence>
<protein>
    <submittedName>
        <fullName evidence="1">Uncharacterized protein</fullName>
    </submittedName>
</protein>
<reference evidence="1 2" key="1">
    <citation type="journal article" date="2019" name="Int. J. Syst. Evol. Microbiol.">
        <title>The Global Catalogue of Microorganisms (GCM) 10K type strain sequencing project: providing services to taxonomists for standard genome sequencing and annotation.</title>
        <authorList>
            <consortium name="The Broad Institute Genomics Platform"/>
            <consortium name="The Broad Institute Genome Sequencing Center for Infectious Disease"/>
            <person name="Wu L."/>
            <person name="Ma J."/>
        </authorList>
    </citation>
    <scope>NUCLEOTIDE SEQUENCE [LARGE SCALE GENOMIC DNA]</scope>
    <source>
        <strain evidence="1 2">JCM 13929</strain>
    </source>
</reference>